<feature type="region of interest" description="Disordered" evidence="1">
    <location>
        <begin position="31"/>
        <end position="110"/>
    </location>
</feature>
<feature type="compositionally biased region" description="Basic residues" evidence="1">
    <location>
        <begin position="80"/>
        <end position="98"/>
    </location>
</feature>
<sequence length="110" mass="12487">MIRPRLASVIERRLLVNYRVDPHVAAALLPAPLRPQLVARPGGGRDLSAPYRRRPSRLGPRRGRADQRERGAPDRGGVGRARRRRAWRLHPASRHRLPAQRLRGRPDLPG</sequence>
<feature type="compositionally biased region" description="Basic residues" evidence="1">
    <location>
        <begin position="51"/>
        <end position="62"/>
    </location>
</feature>
<gene>
    <name evidence="2" type="primary">srnQ</name>
</gene>
<feature type="compositionally biased region" description="Low complexity" evidence="1">
    <location>
        <begin position="31"/>
        <end position="40"/>
    </location>
</feature>
<dbReference type="EMBL" id="AF141866">
    <property type="protein sequence ID" value="AAM33776.1"/>
    <property type="molecule type" value="Genomic_DNA"/>
</dbReference>
<reference evidence="2" key="1">
    <citation type="journal article" date="2000" name="Biochim. Biophys. Acta">
        <title>Identification of cis site involved in nickel-responsive transcriptional repression of sodF gene coding for Fe- and Zn-containing superoxide dismutase of Streptomyces griseus.</title>
        <authorList>
            <person name="Kim J.S."/>
            <person name="Jang J.H."/>
            <person name="Lee J.W."/>
            <person name="Kang S.O."/>
            <person name="Kim K.S."/>
            <person name="Lee J.K."/>
        </authorList>
    </citation>
    <scope>NUCLEOTIDE SEQUENCE</scope>
</reference>
<dbReference type="AlphaFoldDB" id="Q8L1Y2"/>
<name>Q8L1Y2_STRGR</name>
<evidence type="ECO:0000313" key="2">
    <source>
        <dbReference type="EMBL" id="AAM33776.1"/>
    </source>
</evidence>
<reference evidence="2" key="2">
    <citation type="submission" date="2002-05" db="EMBL/GenBank/DDBJ databases">
        <title>Nickel-responsive transcriptional repressor of sodF coding for Fe- and Zn-containing superoxide dismutase of Streptomyces griseus is comprised of two proteins, SrnR and SrnQ, interacting with each other.</title>
        <authorList>
            <person name="Kim J.-S."/>
            <person name="Kang S.-O."/>
            <person name="Lee J.K."/>
        </authorList>
    </citation>
    <scope>NUCLEOTIDE SEQUENCE</scope>
</reference>
<proteinExistence type="predicted"/>
<evidence type="ECO:0000256" key="1">
    <source>
        <dbReference type="SAM" id="MobiDB-lite"/>
    </source>
</evidence>
<organism evidence="2">
    <name type="scientific">Streptomyces griseus</name>
    <dbReference type="NCBI Taxonomy" id="1911"/>
    <lineage>
        <taxon>Bacteria</taxon>
        <taxon>Bacillati</taxon>
        <taxon>Actinomycetota</taxon>
        <taxon>Actinomycetes</taxon>
        <taxon>Kitasatosporales</taxon>
        <taxon>Streptomycetaceae</taxon>
        <taxon>Streptomyces</taxon>
    </lineage>
</organism>
<accession>Q8L1Y2</accession>
<protein>
    <submittedName>
        <fullName evidence="2">Transcriptional regulator SrnQ</fullName>
    </submittedName>
</protein>
<feature type="compositionally biased region" description="Basic and acidic residues" evidence="1">
    <location>
        <begin position="63"/>
        <end position="73"/>
    </location>
</feature>